<dbReference type="AlphaFoldDB" id="A0AAD1ILH7"/>
<dbReference type="InterPro" id="IPR056798">
    <property type="entry name" value="ADH_Fe_C"/>
</dbReference>
<accession>A0AAD1ILH7</accession>
<feature type="domain" description="Fe-containing alcohol dehydrogenase-like C-terminal" evidence="4">
    <location>
        <begin position="195"/>
        <end position="385"/>
    </location>
</feature>
<dbReference type="InterPro" id="IPR001670">
    <property type="entry name" value="ADH_Fe/GldA"/>
</dbReference>
<evidence type="ECO:0000256" key="2">
    <source>
        <dbReference type="ARBA" id="ARBA00023002"/>
    </source>
</evidence>
<dbReference type="PANTHER" id="PTHR11496">
    <property type="entry name" value="ALCOHOL DEHYDROGENASE"/>
    <property type="match status" value="1"/>
</dbReference>
<organism evidence="5 6">
    <name type="scientific">Mycolicibacterium litorale</name>
    <dbReference type="NCBI Taxonomy" id="758802"/>
    <lineage>
        <taxon>Bacteria</taxon>
        <taxon>Bacillati</taxon>
        <taxon>Actinomycetota</taxon>
        <taxon>Actinomycetes</taxon>
        <taxon>Mycobacteriales</taxon>
        <taxon>Mycobacteriaceae</taxon>
        <taxon>Mycolicibacterium</taxon>
    </lineage>
</organism>
<evidence type="ECO:0000259" key="3">
    <source>
        <dbReference type="Pfam" id="PF00465"/>
    </source>
</evidence>
<dbReference type="Gene3D" id="3.40.50.1970">
    <property type="match status" value="1"/>
</dbReference>
<dbReference type="Proteomes" id="UP000466607">
    <property type="component" value="Chromosome"/>
</dbReference>
<dbReference type="Gene3D" id="1.20.1090.10">
    <property type="entry name" value="Dehydroquinate synthase-like - alpha domain"/>
    <property type="match status" value="1"/>
</dbReference>
<dbReference type="RefSeq" id="WP_134052695.1">
    <property type="nucleotide sequence ID" value="NZ_AP022586.1"/>
</dbReference>
<evidence type="ECO:0000256" key="1">
    <source>
        <dbReference type="ARBA" id="ARBA00007358"/>
    </source>
</evidence>
<gene>
    <name evidence="5" type="primary">eutG</name>
    <name evidence="5" type="ORF">MLIT_22050</name>
</gene>
<dbReference type="FunFam" id="3.40.50.1970:FF:000003">
    <property type="entry name" value="Alcohol dehydrogenase, iron-containing"/>
    <property type="match status" value="1"/>
</dbReference>
<dbReference type="SUPFAM" id="SSF56796">
    <property type="entry name" value="Dehydroquinate synthase-like"/>
    <property type="match status" value="1"/>
</dbReference>
<reference evidence="5 6" key="1">
    <citation type="journal article" date="2019" name="Emerg. Microbes Infect.">
        <title>Comprehensive subspecies identification of 175 nontuberculous mycobacteria species based on 7547 genomic profiles.</title>
        <authorList>
            <person name="Matsumoto Y."/>
            <person name="Kinjo T."/>
            <person name="Motooka D."/>
            <person name="Nabeya D."/>
            <person name="Jung N."/>
            <person name="Uechi K."/>
            <person name="Horii T."/>
            <person name="Iida T."/>
            <person name="Fujita J."/>
            <person name="Nakamura S."/>
        </authorList>
    </citation>
    <scope>NUCLEOTIDE SEQUENCE [LARGE SCALE GENOMIC DNA]</scope>
    <source>
        <strain evidence="5 6">JCM 17423</strain>
    </source>
</reference>
<dbReference type="Pfam" id="PF25137">
    <property type="entry name" value="ADH_Fe_C"/>
    <property type="match status" value="1"/>
</dbReference>
<evidence type="ECO:0000259" key="4">
    <source>
        <dbReference type="Pfam" id="PF25137"/>
    </source>
</evidence>
<evidence type="ECO:0000313" key="6">
    <source>
        <dbReference type="Proteomes" id="UP000466607"/>
    </source>
</evidence>
<dbReference type="GO" id="GO:0004022">
    <property type="term" value="F:alcohol dehydrogenase (NAD+) activity"/>
    <property type="evidence" value="ECO:0007669"/>
    <property type="project" value="UniProtKB-ARBA"/>
</dbReference>
<dbReference type="InterPro" id="IPR039697">
    <property type="entry name" value="Alcohol_dehydrogenase_Fe"/>
</dbReference>
<name>A0AAD1ILH7_9MYCO</name>
<comment type="similarity">
    <text evidence="1">Belongs to the iron-containing alcohol dehydrogenase family.</text>
</comment>
<protein>
    <submittedName>
        <fullName evidence="5">Alcohol dehydrogenase EutG</fullName>
    </submittedName>
</protein>
<keyword evidence="2" id="KW-0560">Oxidoreductase</keyword>
<proteinExistence type="inferred from homology"/>
<evidence type="ECO:0000313" key="5">
    <source>
        <dbReference type="EMBL" id="BBY16613.1"/>
    </source>
</evidence>
<sequence length="406" mass="42205">MTPDIIGPFANHLPVRITFGDGAALHLHDVLDAIGAARVLVLTDQDIEVYNPAVAAVLAALDTAGRTVSRWPKPPGEPTIAMVDAAAARLAAEPVDAIVALGGGSVIDTAKAARLCHQRGMTFAQFLGSEREFPEPALPLIAVPTTAGTGSEVSGGSVVSDPGAGRKAGIAHPNLRAQYAVVDPVLTWSMPPAMTANTGIDALAQAMAAVIAKVRTPIGDAIALEAVRLMSGSLPRAYRDGRDAHARAQMACGSMMAGLAMNISDCAAEHSLGQAIGGLTGAPHGLTIGVVLAETLERERRVVPERLERIADAWGLPRDGAGDGTRLVTAVRLLLDELDFPVLADLGLTDADLDRLTDAALADYFITMSPQPWQRAEVRDAFAAALGTPRRRAAAGTEQEIDALTS</sequence>
<keyword evidence="6" id="KW-1185">Reference proteome</keyword>
<dbReference type="EMBL" id="AP022586">
    <property type="protein sequence ID" value="BBY16613.1"/>
    <property type="molecule type" value="Genomic_DNA"/>
</dbReference>
<dbReference type="PANTHER" id="PTHR11496:SF102">
    <property type="entry name" value="ALCOHOL DEHYDROGENASE 4"/>
    <property type="match status" value="1"/>
</dbReference>
<dbReference type="GO" id="GO:0046872">
    <property type="term" value="F:metal ion binding"/>
    <property type="evidence" value="ECO:0007669"/>
    <property type="project" value="InterPro"/>
</dbReference>
<dbReference type="CDD" id="cd08551">
    <property type="entry name" value="Fe-ADH"/>
    <property type="match status" value="1"/>
</dbReference>
<feature type="domain" description="Alcohol dehydrogenase iron-type/glycerol dehydrogenase GldA" evidence="3">
    <location>
        <begin position="14"/>
        <end position="184"/>
    </location>
</feature>
<dbReference type="Pfam" id="PF00465">
    <property type="entry name" value="Fe-ADH"/>
    <property type="match status" value="1"/>
</dbReference>